<reference evidence="1 2" key="1">
    <citation type="submission" date="2023-07" db="EMBL/GenBank/DDBJ databases">
        <title>Functional and genomic diversity of the sorghum phyllosphere microbiome.</title>
        <authorList>
            <person name="Shade A."/>
        </authorList>
    </citation>
    <scope>NUCLEOTIDE SEQUENCE [LARGE SCALE GENOMIC DNA]</scope>
    <source>
        <strain evidence="1 2">SORGH_AS_0892</strain>
    </source>
</reference>
<dbReference type="Proteomes" id="UP001244640">
    <property type="component" value="Unassembled WGS sequence"/>
</dbReference>
<protein>
    <submittedName>
        <fullName evidence="1">Uncharacterized protein</fullName>
    </submittedName>
</protein>
<evidence type="ECO:0000313" key="1">
    <source>
        <dbReference type="EMBL" id="MDQ1150332.1"/>
    </source>
</evidence>
<organism evidence="1 2">
    <name type="scientific">Sphingobacterium zeae</name>
    <dbReference type="NCBI Taxonomy" id="1776859"/>
    <lineage>
        <taxon>Bacteria</taxon>
        <taxon>Pseudomonadati</taxon>
        <taxon>Bacteroidota</taxon>
        <taxon>Sphingobacteriia</taxon>
        <taxon>Sphingobacteriales</taxon>
        <taxon>Sphingobacteriaceae</taxon>
        <taxon>Sphingobacterium</taxon>
    </lineage>
</organism>
<keyword evidence="2" id="KW-1185">Reference proteome</keyword>
<comment type="caution">
    <text evidence="1">The sequence shown here is derived from an EMBL/GenBank/DDBJ whole genome shotgun (WGS) entry which is preliminary data.</text>
</comment>
<accession>A0ABU0U5T5</accession>
<gene>
    <name evidence="1" type="ORF">QE382_002316</name>
</gene>
<evidence type="ECO:0000313" key="2">
    <source>
        <dbReference type="Proteomes" id="UP001244640"/>
    </source>
</evidence>
<name>A0ABU0U5T5_9SPHI</name>
<proteinExistence type="predicted"/>
<dbReference type="EMBL" id="JAUTBA010000001">
    <property type="protein sequence ID" value="MDQ1150332.1"/>
    <property type="molecule type" value="Genomic_DNA"/>
</dbReference>
<sequence>MEEDPDILLSTLWAGRNLGDIPGLIQHCDAGSCKD</sequence>